<keyword evidence="2" id="KW-0614">Plasmid</keyword>
<evidence type="ECO:0000256" key="1">
    <source>
        <dbReference type="SAM" id="MobiDB-lite"/>
    </source>
</evidence>
<gene>
    <name evidence="2" type="ORF">IE4872_PD00092</name>
</gene>
<sequence>MAVEGPGAIANAPCGAPVAPAHRGGQGLERSGRRAGSAFLFRDAKPKAAEKSRDARCGRLIETQSSVGHTSLIEVCVGAHVQEEGTGARRVVVHRPAQATSFRAAFSAHQGACPSFRSRPLPMLPLVAVLQRPSRGRYERASRQKFEILSSPSANLNLLRSCLLRPGRIAENHLI</sequence>
<dbReference type="EMBL" id="CP017105">
    <property type="protein sequence ID" value="APO70635.1"/>
    <property type="molecule type" value="Genomic_DNA"/>
</dbReference>
<geneLocation type="plasmid" evidence="3">
    <name>prgalie4872d</name>
</geneLocation>
<dbReference type="AlphaFoldDB" id="A0A1L5NRV9"/>
<organism evidence="2 3">
    <name type="scientific">Rhizobium gallicum</name>
    <dbReference type="NCBI Taxonomy" id="56730"/>
    <lineage>
        <taxon>Bacteria</taxon>
        <taxon>Pseudomonadati</taxon>
        <taxon>Pseudomonadota</taxon>
        <taxon>Alphaproteobacteria</taxon>
        <taxon>Hyphomicrobiales</taxon>
        <taxon>Rhizobiaceae</taxon>
        <taxon>Rhizobium/Agrobacterium group</taxon>
        <taxon>Rhizobium</taxon>
    </lineage>
</organism>
<accession>A0A1L5NRV9</accession>
<reference evidence="2 3" key="1">
    <citation type="submission" date="2016-09" db="EMBL/GenBank/DDBJ databases">
        <title>The complete genome sequences of Rhizobium gallicum, symbiovars gallicum and phaseoli, symbionts associated to common bean (Phaseolus vulgaris).</title>
        <authorList>
            <person name="Bustos P."/>
            <person name="Santamaria R.I."/>
            <person name="Perez-Carrascal O.M."/>
            <person name="Juarez S."/>
            <person name="Lozano L."/>
            <person name="Martinez-Flores I."/>
            <person name="Martinez-Romero E."/>
            <person name="Cevallos M."/>
            <person name="Romero D."/>
            <person name="Davila G."/>
            <person name="Gonzalez V."/>
        </authorList>
    </citation>
    <scope>NUCLEOTIDE SEQUENCE [LARGE SCALE GENOMIC DNA]</scope>
    <source>
        <strain evidence="2 3">IE4872</strain>
        <plasmid evidence="3">prgalie4872d</plasmid>
    </source>
</reference>
<feature type="region of interest" description="Disordered" evidence="1">
    <location>
        <begin position="1"/>
        <end position="33"/>
    </location>
</feature>
<evidence type="ECO:0000313" key="2">
    <source>
        <dbReference type="EMBL" id="APO70635.1"/>
    </source>
</evidence>
<evidence type="ECO:0000313" key="3">
    <source>
        <dbReference type="Proteomes" id="UP000184749"/>
    </source>
</evidence>
<dbReference type="Proteomes" id="UP000184749">
    <property type="component" value="Plasmid pRgalIE4872d"/>
</dbReference>
<name>A0A1L5NRV9_9HYPH</name>
<proteinExistence type="predicted"/>
<protein>
    <submittedName>
        <fullName evidence="2">Uncharacterized protein</fullName>
    </submittedName>
</protein>